<sequence>MPNPGHFIPKLTEGDHTPSLRANSREGEVALRNLGGTTDWEISAGLEMEGPAMMERVVMDRWTISCERARGRRRVVSPLQTSTPVPIRAPEFTPQCRRIHQSL</sequence>
<evidence type="ECO:0000256" key="1">
    <source>
        <dbReference type="SAM" id="MobiDB-lite"/>
    </source>
</evidence>
<feature type="compositionally biased region" description="Basic and acidic residues" evidence="1">
    <location>
        <begin position="12"/>
        <end position="21"/>
    </location>
</feature>
<gene>
    <name evidence="2" type="ORF">SKAU_G00022620</name>
</gene>
<evidence type="ECO:0000313" key="3">
    <source>
        <dbReference type="Proteomes" id="UP001152622"/>
    </source>
</evidence>
<dbReference type="AlphaFoldDB" id="A0A9Q1GC69"/>
<organism evidence="2 3">
    <name type="scientific">Synaphobranchus kaupii</name>
    <name type="common">Kaup's arrowtooth eel</name>
    <dbReference type="NCBI Taxonomy" id="118154"/>
    <lineage>
        <taxon>Eukaryota</taxon>
        <taxon>Metazoa</taxon>
        <taxon>Chordata</taxon>
        <taxon>Craniata</taxon>
        <taxon>Vertebrata</taxon>
        <taxon>Euteleostomi</taxon>
        <taxon>Actinopterygii</taxon>
        <taxon>Neopterygii</taxon>
        <taxon>Teleostei</taxon>
        <taxon>Anguilliformes</taxon>
        <taxon>Synaphobranchidae</taxon>
        <taxon>Synaphobranchus</taxon>
    </lineage>
</organism>
<evidence type="ECO:0000313" key="2">
    <source>
        <dbReference type="EMBL" id="KAJ8381484.1"/>
    </source>
</evidence>
<name>A0A9Q1GC69_SYNKA</name>
<keyword evidence="3" id="KW-1185">Reference proteome</keyword>
<dbReference type="EMBL" id="JAINUF010000001">
    <property type="protein sequence ID" value="KAJ8381484.1"/>
    <property type="molecule type" value="Genomic_DNA"/>
</dbReference>
<accession>A0A9Q1GC69</accession>
<proteinExistence type="predicted"/>
<feature type="region of interest" description="Disordered" evidence="1">
    <location>
        <begin position="1"/>
        <end position="21"/>
    </location>
</feature>
<dbReference type="Proteomes" id="UP001152622">
    <property type="component" value="Chromosome 1"/>
</dbReference>
<protein>
    <submittedName>
        <fullName evidence="2">Uncharacterized protein</fullName>
    </submittedName>
</protein>
<reference evidence="2" key="1">
    <citation type="journal article" date="2023" name="Science">
        <title>Genome structures resolve the early diversification of teleost fishes.</title>
        <authorList>
            <person name="Parey E."/>
            <person name="Louis A."/>
            <person name="Montfort J."/>
            <person name="Bouchez O."/>
            <person name="Roques C."/>
            <person name="Iampietro C."/>
            <person name="Lluch J."/>
            <person name="Castinel A."/>
            <person name="Donnadieu C."/>
            <person name="Desvignes T."/>
            <person name="Floi Bucao C."/>
            <person name="Jouanno E."/>
            <person name="Wen M."/>
            <person name="Mejri S."/>
            <person name="Dirks R."/>
            <person name="Jansen H."/>
            <person name="Henkel C."/>
            <person name="Chen W.J."/>
            <person name="Zahm M."/>
            <person name="Cabau C."/>
            <person name="Klopp C."/>
            <person name="Thompson A.W."/>
            <person name="Robinson-Rechavi M."/>
            <person name="Braasch I."/>
            <person name="Lecointre G."/>
            <person name="Bobe J."/>
            <person name="Postlethwait J.H."/>
            <person name="Berthelot C."/>
            <person name="Roest Crollius H."/>
            <person name="Guiguen Y."/>
        </authorList>
    </citation>
    <scope>NUCLEOTIDE SEQUENCE</scope>
    <source>
        <strain evidence="2">WJC10195</strain>
    </source>
</reference>
<comment type="caution">
    <text evidence="2">The sequence shown here is derived from an EMBL/GenBank/DDBJ whole genome shotgun (WGS) entry which is preliminary data.</text>
</comment>